<dbReference type="Pfam" id="PF00188">
    <property type="entry name" value="CAP"/>
    <property type="match status" value="1"/>
</dbReference>
<dbReference type="EMBL" id="BMNK01000009">
    <property type="protein sequence ID" value="GGP10574.1"/>
    <property type="molecule type" value="Genomic_DNA"/>
</dbReference>
<organism evidence="3 4">
    <name type="scientific">Nonomuraea glycinis</name>
    <dbReference type="NCBI Taxonomy" id="2047744"/>
    <lineage>
        <taxon>Bacteria</taxon>
        <taxon>Bacillati</taxon>
        <taxon>Actinomycetota</taxon>
        <taxon>Actinomycetes</taxon>
        <taxon>Streptosporangiales</taxon>
        <taxon>Streptosporangiaceae</taxon>
        <taxon>Nonomuraea</taxon>
    </lineage>
</organism>
<dbReference type="PANTHER" id="PTHR31157:SF1">
    <property type="entry name" value="SCP DOMAIN-CONTAINING PROTEIN"/>
    <property type="match status" value="1"/>
</dbReference>
<sequence length="247" mass="26925">MWQSFHTRHTQRSARRRNHLGALACLLAALFTGVLLGRMADPVPAGHIYLNEATPSPTAKASAPARKKPQPLLEAMPRQTTTVAPRTRASVRPTRTADDQIPGYTADDPIRVHGDEPAPRSMPGAAAKVVRLTNAIRAKHGCGPLRADARLTRAARVHSLEMARSGQFTHESPNGSTPWDRMERAGYYAGAAENIGRGYVSAEEAVRGWLDSPDHRKNILNCQFRTIGVGVVSGPDGPWWTQDFGRS</sequence>
<evidence type="ECO:0000313" key="4">
    <source>
        <dbReference type="Proteomes" id="UP000660745"/>
    </source>
</evidence>
<dbReference type="InterPro" id="IPR014044">
    <property type="entry name" value="CAP_dom"/>
</dbReference>
<accession>A0A918AB54</accession>
<dbReference type="InterPro" id="IPR035940">
    <property type="entry name" value="CAP_sf"/>
</dbReference>
<dbReference type="Proteomes" id="UP000660745">
    <property type="component" value="Unassembled WGS sequence"/>
</dbReference>
<keyword evidence="4" id="KW-1185">Reference proteome</keyword>
<reference evidence="3" key="2">
    <citation type="submission" date="2020-09" db="EMBL/GenBank/DDBJ databases">
        <authorList>
            <person name="Sun Q."/>
            <person name="Zhou Y."/>
        </authorList>
    </citation>
    <scope>NUCLEOTIDE SEQUENCE</scope>
    <source>
        <strain evidence="3">CGMCC 4.7430</strain>
    </source>
</reference>
<protein>
    <recommendedName>
        <fullName evidence="2">SCP domain-containing protein</fullName>
    </recommendedName>
</protein>
<evidence type="ECO:0000256" key="1">
    <source>
        <dbReference type="SAM" id="MobiDB-lite"/>
    </source>
</evidence>
<feature type="domain" description="SCP" evidence="2">
    <location>
        <begin position="131"/>
        <end position="244"/>
    </location>
</feature>
<reference evidence="3" key="1">
    <citation type="journal article" date="2014" name="Int. J. Syst. Evol. Microbiol.">
        <title>Complete genome sequence of Corynebacterium casei LMG S-19264T (=DSM 44701T), isolated from a smear-ripened cheese.</title>
        <authorList>
            <consortium name="US DOE Joint Genome Institute (JGI-PGF)"/>
            <person name="Walter F."/>
            <person name="Albersmeier A."/>
            <person name="Kalinowski J."/>
            <person name="Ruckert C."/>
        </authorList>
    </citation>
    <scope>NUCLEOTIDE SEQUENCE</scope>
    <source>
        <strain evidence="3">CGMCC 4.7430</strain>
    </source>
</reference>
<dbReference type="RefSeq" id="WP_189141213.1">
    <property type="nucleotide sequence ID" value="NZ_BMNK01000009.1"/>
</dbReference>
<feature type="compositionally biased region" description="Low complexity" evidence="1">
    <location>
        <begin position="54"/>
        <end position="64"/>
    </location>
</feature>
<comment type="caution">
    <text evidence="3">The sequence shown here is derived from an EMBL/GenBank/DDBJ whole genome shotgun (WGS) entry which is preliminary data.</text>
</comment>
<dbReference type="AlphaFoldDB" id="A0A918AB54"/>
<dbReference type="PANTHER" id="PTHR31157">
    <property type="entry name" value="SCP DOMAIN-CONTAINING PROTEIN"/>
    <property type="match status" value="1"/>
</dbReference>
<feature type="region of interest" description="Disordered" evidence="1">
    <location>
        <begin position="54"/>
        <end position="122"/>
    </location>
</feature>
<dbReference type="Gene3D" id="3.40.33.10">
    <property type="entry name" value="CAP"/>
    <property type="match status" value="1"/>
</dbReference>
<gene>
    <name evidence="3" type="ORF">GCM10012278_50750</name>
</gene>
<name>A0A918AB54_9ACTN</name>
<dbReference type="SUPFAM" id="SSF55797">
    <property type="entry name" value="PR-1-like"/>
    <property type="match status" value="1"/>
</dbReference>
<evidence type="ECO:0000313" key="3">
    <source>
        <dbReference type="EMBL" id="GGP10574.1"/>
    </source>
</evidence>
<proteinExistence type="predicted"/>
<feature type="compositionally biased region" description="Basic and acidic residues" evidence="1">
    <location>
        <begin position="108"/>
        <end position="118"/>
    </location>
</feature>
<dbReference type="CDD" id="cd05379">
    <property type="entry name" value="CAP_bacterial"/>
    <property type="match status" value="1"/>
</dbReference>
<evidence type="ECO:0000259" key="2">
    <source>
        <dbReference type="Pfam" id="PF00188"/>
    </source>
</evidence>